<evidence type="ECO:0000313" key="2">
    <source>
        <dbReference type="Proteomes" id="UP000199437"/>
    </source>
</evidence>
<dbReference type="OrthoDB" id="982696at2"/>
<dbReference type="Proteomes" id="UP000199437">
    <property type="component" value="Unassembled WGS sequence"/>
</dbReference>
<proteinExistence type="predicted"/>
<dbReference type="PROSITE" id="PS51257">
    <property type="entry name" value="PROKAR_LIPOPROTEIN"/>
    <property type="match status" value="1"/>
</dbReference>
<sequence length="253" mass="28801">MKLSNKNIFNALSLIGAMLILSATVISCEEKEQLIGDNYEYVLLIDVSMSYEGSKATLNGNDLHASLMQEMGIEQNSPTSNGARIHFSYMGKSYLPIVSKAELEPKIWMLNPRDDRINEVNAFYDLSRQRTNDLLSRNATDQISNLYRGMLNGLSQIDHSAQHRKMIVFADYIESSITMEMGEDYFKEPGKLQTDYEKLKDLLVASETVSDAFEGTEIVLICPENSLVTYEAAKFWKRFYEEHNLVVSIRSSY</sequence>
<dbReference type="GeneID" id="99985410"/>
<reference evidence="2" key="1">
    <citation type="submission" date="2016-10" db="EMBL/GenBank/DDBJ databases">
        <authorList>
            <person name="Varghese N."/>
            <person name="Submissions S."/>
        </authorList>
    </citation>
    <scope>NUCLEOTIDE SEQUENCE [LARGE SCALE GENOMIC DNA]</scope>
    <source>
        <strain evidence="2">CGMCC 1.12402</strain>
    </source>
</reference>
<name>A0A1I0MSQ1_9BACT</name>
<evidence type="ECO:0000313" key="1">
    <source>
        <dbReference type="EMBL" id="SEV91695.1"/>
    </source>
</evidence>
<organism evidence="1 2">
    <name type="scientific">Roseivirga pacifica</name>
    <dbReference type="NCBI Taxonomy" id="1267423"/>
    <lineage>
        <taxon>Bacteria</taxon>
        <taxon>Pseudomonadati</taxon>
        <taxon>Bacteroidota</taxon>
        <taxon>Cytophagia</taxon>
        <taxon>Cytophagales</taxon>
        <taxon>Roseivirgaceae</taxon>
        <taxon>Roseivirga</taxon>
    </lineage>
</organism>
<dbReference type="AlphaFoldDB" id="A0A1I0MSQ1"/>
<accession>A0A1I0MSQ1</accession>
<dbReference type="RefSeq" id="WP_090256962.1">
    <property type="nucleotide sequence ID" value="NZ_FOIR01000001.1"/>
</dbReference>
<dbReference type="STRING" id="1267423.SAMN05216290_0668"/>
<protein>
    <recommendedName>
        <fullName evidence="3">VWFA domain-containing protein</fullName>
    </recommendedName>
</protein>
<keyword evidence="2" id="KW-1185">Reference proteome</keyword>
<evidence type="ECO:0008006" key="3">
    <source>
        <dbReference type="Google" id="ProtNLM"/>
    </source>
</evidence>
<gene>
    <name evidence="1" type="ORF">SAMN05216290_0668</name>
</gene>
<dbReference type="EMBL" id="FOIR01000001">
    <property type="protein sequence ID" value="SEV91695.1"/>
    <property type="molecule type" value="Genomic_DNA"/>
</dbReference>